<dbReference type="RefSeq" id="WP_164438640.1">
    <property type="nucleotide sequence ID" value="NZ_JAAGMD010000584.1"/>
</dbReference>
<reference evidence="2" key="1">
    <citation type="submission" date="2020-01" db="EMBL/GenBank/DDBJ databases">
        <title>Insect and environment-associated Actinomycetes.</title>
        <authorList>
            <person name="Currrie C."/>
            <person name="Chevrette M."/>
            <person name="Carlson C."/>
            <person name="Stubbendieck R."/>
            <person name="Wendt-Pienkowski E."/>
        </authorList>
    </citation>
    <scope>NUCLEOTIDE SEQUENCE</scope>
    <source>
        <strain evidence="2">SID14436</strain>
    </source>
</reference>
<feature type="region of interest" description="Disordered" evidence="1">
    <location>
        <begin position="21"/>
        <end position="54"/>
    </location>
</feature>
<comment type="caution">
    <text evidence="2">The sequence shown here is derived from an EMBL/GenBank/DDBJ whole genome shotgun (WGS) entry which is preliminary data.</text>
</comment>
<dbReference type="AlphaFoldDB" id="A0A6G3QYZ6"/>
<gene>
    <name evidence="2" type="ORF">G3I53_20795</name>
</gene>
<sequence length="102" mass="11361">MTEATASLLAPLLRLLFPARGRHRRGAGPRHRAVPAPGREAARRPAPPPLRGEDNALVRPYLLAHERKEEARRQRARRRALWLAVHGIDVGPRVIHGVEVTA</sequence>
<evidence type="ECO:0000256" key="1">
    <source>
        <dbReference type="SAM" id="MobiDB-lite"/>
    </source>
</evidence>
<name>A0A6G3QYZ6_9ACTN</name>
<organism evidence="2">
    <name type="scientific">Streptomyces sp. SID14436</name>
    <dbReference type="NCBI Taxonomy" id="2706070"/>
    <lineage>
        <taxon>Bacteria</taxon>
        <taxon>Bacillati</taxon>
        <taxon>Actinomycetota</taxon>
        <taxon>Actinomycetes</taxon>
        <taxon>Kitasatosporales</taxon>
        <taxon>Streptomycetaceae</taxon>
        <taxon>Streptomyces</taxon>
    </lineage>
</organism>
<accession>A0A6G3QYZ6</accession>
<protein>
    <submittedName>
        <fullName evidence="2">Uncharacterized protein</fullName>
    </submittedName>
</protein>
<evidence type="ECO:0000313" key="2">
    <source>
        <dbReference type="EMBL" id="NEA88407.1"/>
    </source>
</evidence>
<proteinExistence type="predicted"/>
<dbReference type="EMBL" id="JAAGMD010000584">
    <property type="protein sequence ID" value="NEA88407.1"/>
    <property type="molecule type" value="Genomic_DNA"/>
</dbReference>
<feature type="compositionally biased region" description="Basic residues" evidence="1">
    <location>
        <begin position="21"/>
        <end position="33"/>
    </location>
</feature>